<reference evidence="1 2" key="1">
    <citation type="journal article" date="2020" name="Appl. Microbiol. Biotechnol.">
        <title>Targeted gene deletion in Brettanomyces bruxellensis with an expression-free CRISPR-Cas9 system.</title>
        <authorList>
            <person name="Varela C."/>
            <person name="Bartel C."/>
            <person name="Onetto C."/>
            <person name="Borneman A."/>
        </authorList>
    </citation>
    <scope>NUCLEOTIDE SEQUENCE [LARGE SCALE GENOMIC DNA]</scope>
    <source>
        <strain evidence="1 2">AWRI1613</strain>
    </source>
</reference>
<dbReference type="AlphaFoldDB" id="A0A8H6EZ24"/>
<evidence type="ECO:0000313" key="1">
    <source>
        <dbReference type="EMBL" id="KAF6015594.1"/>
    </source>
</evidence>
<accession>A0A8H6EZ24</accession>
<name>A0A8H6EZ24_DEKBR</name>
<sequence length="125" mass="14001">MMTKSITTLNLASKYFARKYEMLQVPAKKNVYMAISSKRYTSYSKPKQSFYDMYNKPHKADTTGEYDIQNNSNVNNNGRGKVFLGEMAYVNNAADSDSYSIPDAPFTPTVVSDDVVSGSGHRTLN</sequence>
<gene>
    <name evidence="1" type="ORF">HII12_000753</name>
</gene>
<proteinExistence type="predicted"/>
<dbReference type="Proteomes" id="UP000568158">
    <property type="component" value="Unassembled WGS sequence"/>
</dbReference>
<organism evidence="1 2">
    <name type="scientific">Dekkera bruxellensis</name>
    <name type="common">Brettanomyces custersii</name>
    <dbReference type="NCBI Taxonomy" id="5007"/>
    <lineage>
        <taxon>Eukaryota</taxon>
        <taxon>Fungi</taxon>
        <taxon>Dikarya</taxon>
        <taxon>Ascomycota</taxon>
        <taxon>Saccharomycotina</taxon>
        <taxon>Pichiomycetes</taxon>
        <taxon>Pichiales</taxon>
        <taxon>Pichiaceae</taxon>
        <taxon>Brettanomyces</taxon>
    </lineage>
</organism>
<evidence type="ECO:0000313" key="2">
    <source>
        <dbReference type="Proteomes" id="UP000568158"/>
    </source>
</evidence>
<protein>
    <submittedName>
        <fullName evidence="1">Uncharacterized protein</fullName>
    </submittedName>
</protein>
<dbReference type="EMBL" id="JABCYN010000009">
    <property type="protein sequence ID" value="KAF6015594.1"/>
    <property type="molecule type" value="Genomic_DNA"/>
</dbReference>
<comment type="caution">
    <text evidence="1">The sequence shown here is derived from an EMBL/GenBank/DDBJ whole genome shotgun (WGS) entry which is preliminary data.</text>
</comment>